<reference evidence="4" key="1">
    <citation type="submission" date="2021-02" db="EMBL/GenBank/DDBJ databases">
        <authorList>
            <person name="Nowell W R."/>
        </authorList>
    </citation>
    <scope>NUCLEOTIDE SEQUENCE</scope>
</reference>
<dbReference type="GO" id="GO:0031123">
    <property type="term" value="P:RNA 3'-end processing"/>
    <property type="evidence" value="ECO:0007669"/>
    <property type="project" value="InterPro"/>
</dbReference>
<dbReference type="AlphaFoldDB" id="A0A815SKG6"/>
<name>A0A815SKG6_ADIRI</name>
<organism evidence="4 5">
    <name type="scientific">Adineta ricciae</name>
    <name type="common">Rotifer</name>
    <dbReference type="NCBI Taxonomy" id="249248"/>
    <lineage>
        <taxon>Eukaryota</taxon>
        <taxon>Metazoa</taxon>
        <taxon>Spiralia</taxon>
        <taxon>Gnathifera</taxon>
        <taxon>Rotifera</taxon>
        <taxon>Eurotatoria</taxon>
        <taxon>Bdelloidea</taxon>
        <taxon>Adinetida</taxon>
        <taxon>Adinetidae</taxon>
        <taxon>Adineta</taxon>
    </lineage>
</organism>
<sequence length="185" mass="21603">MRILSPSPPFHNAARSTKKSTRDLIIQGFQRVVQLLDSIETITIEDKLNGLEQIIKLNQNFPNEKMKSIVQFTISSENTNELDSWIGWIKSRLSFFFSDCEETCHYTFQSQNAIEYQSNKNEARYAIAFHVQSTTLQQCPQFTICLQKLSDQVNSFSNRTPSMKFDHKIMSIDNWKLEQMKHSNR</sequence>
<keyword evidence="3" id="KW-0067">ATP-binding</keyword>
<proteinExistence type="predicted"/>
<dbReference type="SUPFAM" id="SSF55003">
    <property type="entry name" value="PAP/Archaeal CCA-adding enzyme, C-terminal domain"/>
    <property type="match status" value="1"/>
</dbReference>
<dbReference type="GO" id="GO:0016779">
    <property type="term" value="F:nucleotidyltransferase activity"/>
    <property type="evidence" value="ECO:0007669"/>
    <property type="project" value="InterPro"/>
</dbReference>
<keyword evidence="2" id="KW-0547">Nucleotide-binding</keyword>
<evidence type="ECO:0000313" key="5">
    <source>
        <dbReference type="Proteomes" id="UP000663852"/>
    </source>
</evidence>
<gene>
    <name evidence="4" type="ORF">EDS130_LOCUS42223</name>
</gene>
<dbReference type="InterPro" id="IPR011068">
    <property type="entry name" value="NuclTrfase_I-like_C"/>
</dbReference>
<dbReference type="OrthoDB" id="9998372at2759"/>
<dbReference type="EMBL" id="CAJNOJ010000602">
    <property type="protein sequence ID" value="CAF1494417.1"/>
    <property type="molecule type" value="Genomic_DNA"/>
</dbReference>
<evidence type="ECO:0000256" key="2">
    <source>
        <dbReference type="ARBA" id="ARBA00022741"/>
    </source>
</evidence>
<dbReference type="Proteomes" id="UP000663852">
    <property type="component" value="Unassembled WGS sequence"/>
</dbReference>
<evidence type="ECO:0000313" key="4">
    <source>
        <dbReference type="EMBL" id="CAF1494417.1"/>
    </source>
</evidence>
<keyword evidence="1" id="KW-0808">Transferase</keyword>
<comment type="caution">
    <text evidence="4">The sequence shown here is derived from an EMBL/GenBank/DDBJ whole genome shotgun (WGS) entry which is preliminary data.</text>
</comment>
<protein>
    <submittedName>
        <fullName evidence="4">Uncharacterized protein</fullName>
    </submittedName>
</protein>
<evidence type="ECO:0000256" key="3">
    <source>
        <dbReference type="ARBA" id="ARBA00022840"/>
    </source>
</evidence>
<dbReference type="GO" id="GO:0005524">
    <property type="term" value="F:ATP binding"/>
    <property type="evidence" value="ECO:0007669"/>
    <property type="project" value="UniProtKB-KW"/>
</dbReference>
<evidence type="ECO:0000256" key="1">
    <source>
        <dbReference type="ARBA" id="ARBA00022679"/>
    </source>
</evidence>
<accession>A0A815SKG6</accession>
<dbReference type="GO" id="GO:0003723">
    <property type="term" value="F:RNA binding"/>
    <property type="evidence" value="ECO:0007669"/>
    <property type="project" value="InterPro"/>
</dbReference>